<keyword evidence="2" id="KW-1185">Reference proteome</keyword>
<dbReference type="Proteomes" id="UP000009172">
    <property type="component" value="Unassembled WGS sequence"/>
</dbReference>
<dbReference type="HOGENOM" id="CLU_2135287_0_0_1"/>
<organism evidence="1 2">
    <name type="scientific">Trichophyton tonsurans (strain CBS 112818)</name>
    <name type="common">Scalp ringworm fungus</name>
    <dbReference type="NCBI Taxonomy" id="647933"/>
    <lineage>
        <taxon>Eukaryota</taxon>
        <taxon>Fungi</taxon>
        <taxon>Dikarya</taxon>
        <taxon>Ascomycota</taxon>
        <taxon>Pezizomycotina</taxon>
        <taxon>Eurotiomycetes</taxon>
        <taxon>Eurotiomycetidae</taxon>
        <taxon>Onygenales</taxon>
        <taxon>Arthrodermataceae</taxon>
        <taxon>Trichophyton</taxon>
    </lineage>
</organism>
<evidence type="ECO:0000313" key="2">
    <source>
        <dbReference type="Proteomes" id="UP000009172"/>
    </source>
</evidence>
<dbReference type="AlphaFoldDB" id="F2RQT3"/>
<protein>
    <submittedName>
        <fullName evidence="1">Uncharacterized protein</fullName>
    </submittedName>
</protein>
<name>F2RQT3_TRIT1</name>
<accession>F2RQT3</accession>
<dbReference type="EMBL" id="GG698480">
    <property type="protein sequence ID" value="EGD93682.1"/>
    <property type="molecule type" value="Genomic_DNA"/>
</dbReference>
<sequence>MILELLQRREGRGSLTVHDNVTQVPGLSGLDFDFGRNSQLLRLHLLNSSRALYSTVKRSRSAADFKQAELVNPGGGYRYRACLKTKYEELKRLKNKTSGLLNECSRESPSEYL</sequence>
<proteinExistence type="predicted"/>
<gene>
    <name evidence="1" type="ORF">TESG_01222</name>
</gene>
<evidence type="ECO:0000313" key="1">
    <source>
        <dbReference type="EMBL" id="EGD93682.1"/>
    </source>
</evidence>
<reference evidence="2" key="1">
    <citation type="journal article" date="2012" name="MBio">
        <title>Comparative genome analysis of Trichophyton rubrum and related dermatophytes reveals candidate genes involved in infection.</title>
        <authorList>
            <person name="Martinez D.A."/>
            <person name="Oliver B.G."/>
            <person name="Graeser Y."/>
            <person name="Goldberg J.M."/>
            <person name="Li W."/>
            <person name="Martinez-Rossi N.M."/>
            <person name="Monod M."/>
            <person name="Shelest E."/>
            <person name="Barton R.C."/>
            <person name="Birch E."/>
            <person name="Brakhage A.A."/>
            <person name="Chen Z."/>
            <person name="Gurr S.J."/>
            <person name="Heiman D."/>
            <person name="Heitman J."/>
            <person name="Kosti I."/>
            <person name="Rossi A."/>
            <person name="Saif S."/>
            <person name="Samalova M."/>
            <person name="Saunders C.W."/>
            <person name="Shea T."/>
            <person name="Summerbell R.C."/>
            <person name="Xu J."/>
            <person name="Young S."/>
            <person name="Zeng Q."/>
            <person name="Birren B.W."/>
            <person name="Cuomo C.A."/>
            <person name="White T.C."/>
        </authorList>
    </citation>
    <scope>NUCLEOTIDE SEQUENCE [LARGE SCALE GENOMIC DNA]</scope>
    <source>
        <strain evidence="2">CBS 112818</strain>
    </source>
</reference>